<dbReference type="PANTHER" id="PTHR12277:SF81">
    <property type="entry name" value="PROTEIN ABHD13"/>
    <property type="match status" value="1"/>
</dbReference>
<keyword evidence="4" id="KW-1185">Reference proteome</keyword>
<keyword evidence="1" id="KW-0472">Membrane</keyword>
<protein>
    <submittedName>
        <fullName evidence="3">Serine aminopeptidase S33 family</fullName>
    </submittedName>
</protein>
<dbReference type="Gene3D" id="3.40.50.1820">
    <property type="entry name" value="alpha/beta hydrolase"/>
    <property type="match status" value="1"/>
</dbReference>
<proteinExistence type="predicted"/>
<dbReference type="OrthoDB" id="9776685at2"/>
<feature type="transmembrane region" description="Helical" evidence="1">
    <location>
        <begin position="20"/>
        <end position="43"/>
    </location>
</feature>
<evidence type="ECO:0000313" key="3">
    <source>
        <dbReference type="EMBL" id="PYG89130.1"/>
    </source>
</evidence>
<evidence type="ECO:0000259" key="2">
    <source>
        <dbReference type="Pfam" id="PF00561"/>
    </source>
</evidence>
<reference evidence="3 4" key="1">
    <citation type="submission" date="2018-06" db="EMBL/GenBank/DDBJ databases">
        <title>Genomic Encyclopedia of Type Strains, Phase I: the one thousand microbial genomes (KMG-I) project.</title>
        <authorList>
            <person name="Kyrpides N."/>
        </authorList>
    </citation>
    <scope>NUCLEOTIDE SEQUENCE [LARGE SCALE GENOMIC DNA]</scope>
    <source>
        <strain evidence="3 4">DSM 19573</strain>
    </source>
</reference>
<evidence type="ECO:0000313" key="4">
    <source>
        <dbReference type="Proteomes" id="UP000248132"/>
    </source>
</evidence>
<dbReference type="InterPro" id="IPR029058">
    <property type="entry name" value="AB_hydrolase_fold"/>
</dbReference>
<dbReference type="SUPFAM" id="SSF53474">
    <property type="entry name" value="alpha/beta-Hydrolases"/>
    <property type="match status" value="1"/>
</dbReference>
<name>A0A318XPM0_9FIRM</name>
<dbReference type="InterPro" id="IPR000073">
    <property type="entry name" value="AB_hydrolase_1"/>
</dbReference>
<keyword evidence="1" id="KW-0812">Transmembrane</keyword>
<sequence length="326" mass="36479">MQLNTVAYAERKSILPKNIFLACIYIIILVFLATGILSFISAYKITHPSKVETPQITSNIAPNYKNISFYTGGEAEDKINGWFFPSGTSKTSVLLVHGYGKNRLQFNEETFKLISQFTNKDINVLTIDLRGSGNSSGSINTFGKNETADILSSIKYLKQIGTDRIILMGFSTGASSCLSAVSETPYRDSIIGVIGDSPYSTVDNYTDYLINSSSLLSEWPFKYTIKFCVNKLSKVTSDLDIIPKIPALIPTPVFLIDGAQEDIPASDNTKLLYEMYYRKSPVPAYYWNSGAQEYCNSFLEYPEQYMDKVMDFINKCIKKADMADKN</sequence>
<dbReference type="AlphaFoldDB" id="A0A318XPM0"/>
<dbReference type="GO" id="GO:0004177">
    <property type="term" value="F:aminopeptidase activity"/>
    <property type="evidence" value="ECO:0007669"/>
    <property type="project" value="UniProtKB-KW"/>
</dbReference>
<comment type="caution">
    <text evidence="3">The sequence shown here is derived from an EMBL/GenBank/DDBJ whole genome shotgun (WGS) entry which is preliminary data.</text>
</comment>
<keyword evidence="3" id="KW-0645">Protease</keyword>
<dbReference type="EMBL" id="QKMR01000004">
    <property type="protein sequence ID" value="PYG89130.1"/>
    <property type="molecule type" value="Genomic_DNA"/>
</dbReference>
<dbReference type="RefSeq" id="WP_110461019.1">
    <property type="nucleotide sequence ID" value="NZ_QKMR01000004.1"/>
</dbReference>
<dbReference type="Proteomes" id="UP000248132">
    <property type="component" value="Unassembled WGS sequence"/>
</dbReference>
<dbReference type="PANTHER" id="PTHR12277">
    <property type="entry name" value="ALPHA/BETA HYDROLASE DOMAIN-CONTAINING PROTEIN"/>
    <property type="match status" value="1"/>
</dbReference>
<keyword evidence="3" id="KW-0378">Hydrolase</keyword>
<keyword evidence="1" id="KW-1133">Transmembrane helix</keyword>
<feature type="domain" description="AB hydrolase-1" evidence="2">
    <location>
        <begin position="92"/>
        <end position="198"/>
    </location>
</feature>
<accession>A0A318XPM0</accession>
<gene>
    <name evidence="3" type="ORF">LY28_00953</name>
</gene>
<dbReference type="Pfam" id="PF00561">
    <property type="entry name" value="Abhydrolase_1"/>
    <property type="match status" value="1"/>
</dbReference>
<keyword evidence="3" id="KW-0031">Aminopeptidase</keyword>
<organism evidence="3 4">
    <name type="scientific">Ruminiclostridium sufflavum DSM 19573</name>
    <dbReference type="NCBI Taxonomy" id="1121337"/>
    <lineage>
        <taxon>Bacteria</taxon>
        <taxon>Bacillati</taxon>
        <taxon>Bacillota</taxon>
        <taxon>Clostridia</taxon>
        <taxon>Eubacteriales</taxon>
        <taxon>Oscillospiraceae</taxon>
        <taxon>Ruminiclostridium</taxon>
    </lineage>
</organism>
<evidence type="ECO:0000256" key="1">
    <source>
        <dbReference type="SAM" id="Phobius"/>
    </source>
</evidence>